<dbReference type="Proteomes" id="UP000780801">
    <property type="component" value="Unassembled WGS sequence"/>
</dbReference>
<protein>
    <submittedName>
        <fullName evidence="2">Uncharacterized protein</fullName>
    </submittedName>
</protein>
<evidence type="ECO:0000256" key="1">
    <source>
        <dbReference type="SAM" id="SignalP"/>
    </source>
</evidence>
<comment type="caution">
    <text evidence="2">The sequence shown here is derived from an EMBL/GenBank/DDBJ whole genome shotgun (WGS) entry which is preliminary data.</text>
</comment>
<sequence length="72" mass="7996">MHSKLIILAPFVFAMVHVASGLVKIIAHNEDRLVTCENYSSNKWANKATVSYDLHTHAAEHCPCCNAVPDFD</sequence>
<dbReference type="AlphaFoldDB" id="A0A9P6KAC4"/>
<keyword evidence="3" id="KW-1185">Reference proteome</keyword>
<feature type="chain" id="PRO_5040352577" evidence="1">
    <location>
        <begin position="22"/>
        <end position="72"/>
    </location>
</feature>
<evidence type="ECO:0000313" key="2">
    <source>
        <dbReference type="EMBL" id="KAF9577613.1"/>
    </source>
</evidence>
<feature type="non-terminal residue" evidence="2">
    <location>
        <position position="72"/>
    </location>
</feature>
<name>A0A9P6KAC4_9FUNG</name>
<gene>
    <name evidence="2" type="ORF">BGW38_007075</name>
</gene>
<organism evidence="2 3">
    <name type="scientific">Lunasporangiospora selenospora</name>
    <dbReference type="NCBI Taxonomy" id="979761"/>
    <lineage>
        <taxon>Eukaryota</taxon>
        <taxon>Fungi</taxon>
        <taxon>Fungi incertae sedis</taxon>
        <taxon>Mucoromycota</taxon>
        <taxon>Mortierellomycotina</taxon>
        <taxon>Mortierellomycetes</taxon>
        <taxon>Mortierellales</taxon>
        <taxon>Mortierellaceae</taxon>
        <taxon>Lunasporangiospora</taxon>
    </lineage>
</organism>
<keyword evidence="1" id="KW-0732">Signal</keyword>
<proteinExistence type="predicted"/>
<reference evidence="2" key="1">
    <citation type="journal article" date="2020" name="Fungal Divers.">
        <title>Resolving the Mortierellaceae phylogeny through synthesis of multi-gene phylogenetics and phylogenomics.</title>
        <authorList>
            <person name="Vandepol N."/>
            <person name="Liber J."/>
            <person name="Desiro A."/>
            <person name="Na H."/>
            <person name="Kennedy M."/>
            <person name="Barry K."/>
            <person name="Grigoriev I.V."/>
            <person name="Miller A.N."/>
            <person name="O'Donnell K."/>
            <person name="Stajich J.E."/>
            <person name="Bonito G."/>
        </authorList>
    </citation>
    <scope>NUCLEOTIDE SEQUENCE</scope>
    <source>
        <strain evidence="2">KOD1015</strain>
    </source>
</reference>
<evidence type="ECO:0000313" key="3">
    <source>
        <dbReference type="Proteomes" id="UP000780801"/>
    </source>
</evidence>
<dbReference type="EMBL" id="JAABOA010004607">
    <property type="protein sequence ID" value="KAF9577613.1"/>
    <property type="molecule type" value="Genomic_DNA"/>
</dbReference>
<accession>A0A9P6KAC4</accession>
<feature type="signal peptide" evidence="1">
    <location>
        <begin position="1"/>
        <end position="21"/>
    </location>
</feature>